<organism evidence="6">
    <name type="scientific">Proteinivorax hydrogeniformans</name>
    <dbReference type="NCBI Taxonomy" id="1826727"/>
    <lineage>
        <taxon>Bacteria</taxon>
        <taxon>Bacillati</taxon>
        <taxon>Bacillota</taxon>
        <taxon>Clostridia</taxon>
        <taxon>Eubacteriales</taxon>
        <taxon>Proteinivoracaceae</taxon>
        <taxon>Proteinivorax</taxon>
    </lineage>
</organism>
<dbReference type="GO" id="GO:0070403">
    <property type="term" value="F:NAD+ binding"/>
    <property type="evidence" value="ECO:0007669"/>
    <property type="project" value="InterPro"/>
</dbReference>
<name>A0AAU8HV54_9FIRM</name>
<dbReference type="InterPro" id="IPR001509">
    <property type="entry name" value="Epimerase_deHydtase"/>
</dbReference>
<dbReference type="PANTHER" id="PTHR43078:SF6">
    <property type="entry name" value="UDP-GLUCURONIC ACID DECARBOXYLASE 1"/>
    <property type="match status" value="1"/>
</dbReference>
<dbReference type="InterPro" id="IPR036291">
    <property type="entry name" value="NAD(P)-bd_dom_sf"/>
</dbReference>
<gene>
    <name evidence="6" type="ORF">PRVXH_000561</name>
</gene>
<keyword evidence="4" id="KW-0456">Lyase</keyword>
<evidence type="ECO:0000256" key="3">
    <source>
        <dbReference type="ARBA" id="ARBA00023027"/>
    </source>
</evidence>
<reference evidence="6" key="2">
    <citation type="submission" date="2024-06" db="EMBL/GenBank/DDBJ databases">
        <authorList>
            <person name="Petrova K.O."/>
            <person name="Toshchakov S.V."/>
            <person name="Boltjanskaja Y.V."/>
            <person name="Kevbrin V.V."/>
        </authorList>
    </citation>
    <scope>NUCLEOTIDE SEQUENCE</scope>
    <source>
        <strain evidence="6">Z-710</strain>
    </source>
</reference>
<evidence type="ECO:0000256" key="1">
    <source>
        <dbReference type="ARBA" id="ARBA00001911"/>
    </source>
</evidence>
<keyword evidence="3" id="KW-0520">NAD</keyword>
<dbReference type="GO" id="GO:0042732">
    <property type="term" value="P:D-xylose metabolic process"/>
    <property type="evidence" value="ECO:0007669"/>
    <property type="project" value="InterPro"/>
</dbReference>
<dbReference type="SUPFAM" id="SSF51735">
    <property type="entry name" value="NAD(P)-binding Rossmann-fold domains"/>
    <property type="match status" value="1"/>
</dbReference>
<comment type="cofactor">
    <cofactor evidence="1">
        <name>NAD(+)</name>
        <dbReference type="ChEBI" id="CHEBI:57540"/>
    </cofactor>
</comment>
<dbReference type="EMBL" id="CP159485">
    <property type="protein sequence ID" value="XCI29250.1"/>
    <property type="molecule type" value="Genomic_DNA"/>
</dbReference>
<dbReference type="Gene3D" id="3.40.50.720">
    <property type="entry name" value="NAD(P)-binding Rossmann-like Domain"/>
    <property type="match status" value="1"/>
</dbReference>
<protein>
    <submittedName>
        <fullName evidence="6">NAD-dependent epimerase/dehydratase family protein</fullName>
    </submittedName>
</protein>
<reference evidence="6" key="1">
    <citation type="journal article" date="2018" name="Antonie Van Leeuwenhoek">
        <title>Proteinivorax hydrogeniformans sp. nov., an anaerobic, haloalkaliphilic bacterium fermenting proteinaceous compounds with high hydrogen production.</title>
        <authorList>
            <person name="Boltyanskaya Y."/>
            <person name="Detkova E."/>
            <person name="Pimenov N."/>
            <person name="Kevbrin V."/>
        </authorList>
    </citation>
    <scope>NUCLEOTIDE SEQUENCE</scope>
    <source>
        <strain evidence="6">Z-710</strain>
    </source>
</reference>
<evidence type="ECO:0000256" key="4">
    <source>
        <dbReference type="ARBA" id="ARBA00023239"/>
    </source>
</evidence>
<dbReference type="Pfam" id="PF01370">
    <property type="entry name" value="Epimerase"/>
    <property type="match status" value="1"/>
</dbReference>
<evidence type="ECO:0000313" key="6">
    <source>
        <dbReference type="EMBL" id="XCI29250.1"/>
    </source>
</evidence>
<evidence type="ECO:0000256" key="2">
    <source>
        <dbReference type="ARBA" id="ARBA00022793"/>
    </source>
</evidence>
<sequence length="356" mass="40387">MKVNHIVQEDLEKIYNDIKGLLDGVEGSTWLISGGAGFLGSYFLDLLNYCNENVFSRPCKVYCVENFASSTPERIKHLENNKDIEIINQDITKPFNYSLSNNIDYIVHAANIASPTFYRKHPIETIEANVVGLKNLLDLGIKNNLKSFLFFSTSEIYGDPTPENIPTPEHYNGNVSCTGPRACYDESKRLGETLAINYYRQHLLPVKIVRPFNVYGPGLRLEDKRVIPDFCKDALTEQKISILSDGTPSRSFCYVSDAIAGFLKVLLSDYNGEPFNIGNDKLELNMISLANKISEVVGNVELIYNKSEDGDYLIDNPQRRCPDLTKAKNLLGYQPRVDLKEGLDRTIRWYKEIYNL</sequence>
<dbReference type="RefSeq" id="WP_353893798.1">
    <property type="nucleotide sequence ID" value="NZ_CP159485.1"/>
</dbReference>
<feature type="domain" description="NAD-dependent epimerase/dehydratase" evidence="5">
    <location>
        <begin position="30"/>
        <end position="278"/>
    </location>
</feature>
<dbReference type="PANTHER" id="PTHR43078">
    <property type="entry name" value="UDP-GLUCURONIC ACID DECARBOXYLASE-RELATED"/>
    <property type="match status" value="1"/>
</dbReference>
<dbReference type="GO" id="GO:0005737">
    <property type="term" value="C:cytoplasm"/>
    <property type="evidence" value="ECO:0007669"/>
    <property type="project" value="TreeGrafter"/>
</dbReference>
<accession>A0AAU8HV54</accession>
<evidence type="ECO:0000259" key="5">
    <source>
        <dbReference type="Pfam" id="PF01370"/>
    </source>
</evidence>
<proteinExistence type="predicted"/>
<dbReference type="GO" id="GO:0048040">
    <property type="term" value="F:UDP-glucuronate decarboxylase activity"/>
    <property type="evidence" value="ECO:0007669"/>
    <property type="project" value="TreeGrafter"/>
</dbReference>
<dbReference type="InterPro" id="IPR044516">
    <property type="entry name" value="UXS-like"/>
</dbReference>
<keyword evidence="2" id="KW-0210">Decarboxylase</keyword>
<dbReference type="AlphaFoldDB" id="A0AAU8HV54"/>